<dbReference type="AlphaFoldDB" id="A0A918UVA4"/>
<comment type="caution">
    <text evidence="1">The sequence shown here is derived from an EMBL/GenBank/DDBJ whole genome shotgun (WGS) entry which is preliminary data.</text>
</comment>
<reference evidence="1" key="2">
    <citation type="submission" date="2020-09" db="EMBL/GenBank/DDBJ databases">
        <authorList>
            <person name="Sun Q."/>
            <person name="Kim S."/>
        </authorList>
    </citation>
    <scope>NUCLEOTIDE SEQUENCE</scope>
    <source>
        <strain evidence="1">KCTC 12368</strain>
    </source>
</reference>
<evidence type="ECO:0000313" key="2">
    <source>
        <dbReference type="Proteomes" id="UP000619457"/>
    </source>
</evidence>
<sequence length="348" mass="39448">MATSLFFLGAQQAFSQSPVYVDLTPENSSTKMKSYFIDKVEGTGTMAAGFGQIYTSRESKVQISFEGDPGVGILDYINKSHGSPDQEWPVTIRVDHLSVSEQSKNGSVQGELKVHLGFYLQAGDSLVHLADFKGGANYQRSPGKYSAIPSSLKRSFENSIAYLNEWFALNEFSHPLLAKGVQVNIMDYTGPNRGDTVFYSKDQVLKWSDFKARPHAGSKFAASIFTSFAWEGNTKVVDGVLQLDFWVKVFMLQQSSWVKSTAKNDYGLAHEQLHFDITKLVVERFKENLLQEEMDPSNYDAQIGYWYIETYREMNKLQEQYDSETSHGQNKAAQARWRKFIDEELAKY</sequence>
<evidence type="ECO:0000313" key="1">
    <source>
        <dbReference type="EMBL" id="GGZ36869.1"/>
    </source>
</evidence>
<accession>A0A918UVA4</accession>
<keyword evidence="2" id="KW-1185">Reference proteome</keyword>
<dbReference type="Proteomes" id="UP000619457">
    <property type="component" value="Unassembled WGS sequence"/>
</dbReference>
<gene>
    <name evidence="1" type="ORF">GCM10007049_32800</name>
</gene>
<protein>
    <recommendedName>
        <fullName evidence="3">DUF922 domain-containing protein</fullName>
    </recommendedName>
</protein>
<reference evidence="1" key="1">
    <citation type="journal article" date="2014" name="Int. J. Syst. Evol. Microbiol.">
        <title>Complete genome sequence of Corynebacterium casei LMG S-19264T (=DSM 44701T), isolated from a smear-ripened cheese.</title>
        <authorList>
            <consortium name="US DOE Joint Genome Institute (JGI-PGF)"/>
            <person name="Walter F."/>
            <person name="Albersmeier A."/>
            <person name="Kalinowski J."/>
            <person name="Ruckert C."/>
        </authorList>
    </citation>
    <scope>NUCLEOTIDE SEQUENCE</scope>
    <source>
        <strain evidence="1">KCTC 12368</strain>
    </source>
</reference>
<proteinExistence type="predicted"/>
<dbReference type="EMBL" id="BMWX01000006">
    <property type="protein sequence ID" value="GGZ36869.1"/>
    <property type="molecule type" value="Genomic_DNA"/>
</dbReference>
<evidence type="ECO:0008006" key="3">
    <source>
        <dbReference type="Google" id="ProtNLM"/>
    </source>
</evidence>
<dbReference type="RefSeq" id="WP_018475661.1">
    <property type="nucleotide sequence ID" value="NZ_BMWX01000006.1"/>
</dbReference>
<name>A0A918UVA4_9BACT</name>
<organism evidence="1 2">
    <name type="scientific">Echinicola pacifica</name>
    <dbReference type="NCBI Taxonomy" id="346377"/>
    <lineage>
        <taxon>Bacteria</taxon>
        <taxon>Pseudomonadati</taxon>
        <taxon>Bacteroidota</taxon>
        <taxon>Cytophagia</taxon>
        <taxon>Cytophagales</taxon>
        <taxon>Cyclobacteriaceae</taxon>
        <taxon>Echinicola</taxon>
    </lineage>
</organism>